<evidence type="ECO:0000256" key="11">
    <source>
        <dbReference type="ARBA" id="ARBA00066743"/>
    </source>
</evidence>
<evidence type="ECO:0000256" key="12">
    <source>
        <dbReference type="ARBA" id="ARBA00071934"/>
    </source>
</evidence>
<evidence type="ECO:0000256" key="1">
    <source>
        <dbReference type="ARBA" id="ARBA00004496"/>
    </source>
</evidence>
<proteinExistence type="evidence at transcript level"/>
<evidence type="ECO:0000259" key="20">
    <source>
        <dbReference type="PROSITE" id="PS51786"/>
    </source>
</evidence>
<dbReference type="SUPFAM" id="SSF52540">
    <property type="entry name" value="P-loop containing nucleoside triphosphate hydrolases"/>
    <property type="match status" value="1"/>
</dbReference>
<evidence type="ECO:0000256" key="13">
    <source>
        <dbReference type="ARBA" id="ARBA00082722"/>
    </source>
</evidence>
<dbReference type="InterPro" id="IPR003593">
    <property type="entry name" value="AAA+_ATPase"/>
</dbReference>
<dbReference type="NCBIfam" id="TIGR00763">
    <property type="entry name" value="lon"/>
    <property type="match status" value="1"/>
</dbReference>
<evidence type="ECO:0000256" key="8">
    <source>
        <dbReference type="ARBA" id="ARBA00023016"/>
    </source>
</evidence>
<keyword evidence="3 14" id="KW-0645">Protease</keyword>
<dbReference type="Pfam" id="PF00004">
    <property type="entry name" value="AAA"/>
    <property type="match status" value="1"/>
</dbReference>
<sequence length="778" mass="87456">MDETKQTIEKIPAVALRGMTILPGMITHFDVSRDRSMRAVEAAMEGDRMIFVVTQCDIQEENPTIDDLYHVGLYAEVKQVIRMRNSVVRILIDGKKRAELCEFTDREEYLEANVIVHEDYYEEDLPVQAEKAMVESIQETFFKYADANGHIAPERRKRVKEISDLSKLIDYIANSLPVSYPDKQKILDAISLTARYEELLTLLFTETEVSAYKEEFQQKVKERVDKHQREYVLREQMAQIREELGTKDDESEIDEYRKKVEMLDAPEDVKARLNKEIKRLESLNDNSSESSVTRGYIETLLELPWNRATTDHKDLQEAQNILEEDHYGLKDVKERVLEFLAVRNLTEKGDAPILCLVGPPGCGKTSIAHSIARAVGKEYVRISLGGVRDEAEIRGHRKTYVGAMPGRIIEGLKQAGVRNPLMLLDEIDKASSDHRGDTSAALLEVLDSEQNARFRDHYVELPVDLSDVLFIATANDRGAIPKPLLDRMEIIEIPGYTANEKFHIAKNYLVDKQRSKNGLKKNQLQIQDRAIREIISGYTREAGVRDLERKIGSICRKAARRVYEGEEGKISVAATGLKEFLGPVRYLPEKKNKKSDIGIVRGLAWTAVGGVTLEVEVNILPGKGHLMLTGKLGDVMKESAQTALSYVRSIAPEYHVNADFFETHDIHIHIPEGATPKDGPSAGVTLTCALLSAVVEIPVRSDIAMTGEVTLRGRVLAIGGLKEKLLAANMAGMKTVCIPRDNLRDLEEIDDEIKAGLEIIATESVKENIALSFVKKKK</sequence>
<dbReference type="SUPFAM" id="SSF88697">
    <property type="entry name" value="PUA domain-like"/>
    <property type="match status" value="1"/>
</dbReference>
<dbReference type="InterPro" id="IPR054594">
    <property type="entry name" value="Lon_lid"/>
</dbReference>
<reference evidence="22 23" key="1">
    <citation type="submission" date="2017-10" db="EMBL/GenBank/DDBJ databases">
        <title>Resolving the taxonomy of Roseburia spp., Eubacterium rectale and Agathobacter spp. through phylogenomic analysis.</title>
        <authorList>
            <person name="Sheridan P.O."/>
            <person name="Walker A.W."/>
            <person name="Duncan S.H."/>
            <person name="Scott K.P."/>
            <person name="Toole P.W.O."/>
            <person name="Luis P."/>
            <person name="Flint H.J."/>
        </authorList>
    </citation>
    <scope>NUCLEOTIDE SEQUENCE [LARGE SCALE GENOMIC DNA]</scope>
    <source>
        <strain evidence="22 23">JK623</strain>
    </source>
</reference>
<dbReference type="FunFam" id="3.40.50.300:FF:000021">
    <property type="entry name" value="Lon protease homolog"/>
    <property type="match status" value="1"/>
</dbReference>
<dbReference type="InterPro" id="IPR003959">
    <property type="entry name" value="ATPase_AAA_core"/>
</dbReference>
<dbReference type="InterPro" id="IPR046336">
    <property type="entry name" value="Lon_prtase_N_sf"/>
</dbReference>
<keyword evidence="5 14" id="KW-0378">Hydrolase</keyword>
<evidence type="ECO:0000256" key="17">
    <source>
        <dbReference type="PIRSR" id="PIRSR001174-2"/>
    </source>
</evidence>
<dbReference type="EC" id="3.4.21.53" evidence="11 14"/>
<dbReference type="InterPro" id="IPR015947">
    <property type="entry name" value="PUA-like_sf"/>
</dbReference>
<keyword evidence="2 14" id="KW-0963">Cytoplasm</keyword>
<evidence type="ECO:0000256" key="9">
    <source>
        <dbReference type="ARBA" id="ARBA00050665"/>
    </source>
</evidence>
<dbReference type="Gene3D" id="1.20.58.1480">
    <property type="match status" value="1"/>
</dbReference>
<comment type="caution">
    <text evidence="22">The sequence shown here is derived from an EMBL/GenBank/DDBJ whole genome shotgun (WGS) entry which is preliminary data.</text>
</comment>
<dbReference type="CDD" id="cd19500">
    <property type="entry name" value="RecA-like_Lon"/>
    <property type="match status" value="1"/>
</dbReference>
<evidence type="ECO:0000313" key="22">
    <source>
        <dbReference type="EMBL" id="PHU37229.1"/>
    </source>
</evidence>
<evidence type="ECO:0000313" key="23">
    <source>
        <dbReference type="Proteomes" id="UP000224563"/>
    </source>
</evidence>
<dbReference type="HAMAP" id="MF_01973">
    <property type="entry name" value="lon_bact"/>
    <property type="match status" value="1"/>
</dbReference>
<dbReference type="InterPro" id="IPR008268">
    <property type="entry name" value="Peptidase_S16_AS"/>
</dbReference>
<evidence type="ECO:0000256" key="5">
    <source>
        <dbReference type="ARBA" id="ARBA00022801"/>
    </source>
</evidence>
<dbReference type="Pfam" id="PF05362">
    <property type="entry name" value="Lon_C"/>
    <property type="match status" value="1"/>
</dbReference>
<evidence type="ECO:0000256" key="6">
    <source>
        <dbReference type="ARBA" id="ARBA00022825"/>
    </source>
</evidence>
<accession>A0A2G3E1W5</accession>
<feature type="domain" description="Lon N-terminal" evidence="21">
    <location>
        <begin position="11"/>
        <end position="207"/>
    </location>
</feature>
<dbReference type="PROSITE" id="PS51787">
    <property type="entry name" value="LON_N"/>
    <property type="match status" value="1"/>
</dbReference>
<evidence type="ECO:0000256" key="14">
    <source>
        <dbReference type="HAMAP-Rule" id="MF_01973"/>
    </source>
</evidence>
<feature type="binding site" evidence="17">
    <location>
        <begin position="358"/>
        <end position="365"/>
    </location>
    <ligand>
        <name>ATP</name>
        <dbReference type="ChEBI" id="CHEBI:30616"/>
    </ligand>
</feature>
<evidence type="ECO:0000256" key="18">
    <source>
        <dbReference type="PROSITE-ProRule" id="PRU01122"/>
    </source>
</evidence>
<dbReference type="InterPro" id="IPR008269">
    <property type="entry name" value="Lon_proteolytic"/>
</dbReference>
<dbReference type="Gene3D" id="3.30.230.10">
    <property type="match status" value="1"/>
</dbReference>
<dbReference type="Gene3D" id="1.10.8.60">
    <property type="match status" value="1"/>
</dbReference>
<dbReference type="GO" id="GO:0005737">
    <property type="term" value="C:cytoplasm"/>
    <property type="evidence" value="ECO:0007669"/>
    <property type="project" value="UniProtKB-SubCell"/>
</dbReference>
<dbReference type="Gene3D" id="3.40.50.300">
    <property type="entry name" value="P-loop containing nucleotide triphosphate hydrolases"/>
    <property type="match status" value="1"/>
</dbReference>
<comment type="subunit">
    <text evidence="14 15">Homohexamer. Organized in a ring with a central cavity.</text>
</comment>
<dbReference type="PANTHER" id="PTHR10046">
    <property type="entry name" value="ATP DEPENDENT LON PROTEASE FAMILY MEMBER"/>
    <property type="match status" value="1"/>
</dbReference>
<feature type="domain" description="Lon proteolytic" evidence="20">
    <location>
        <begin position="594"/>
        <end position="775"/>
    </location>
</feature>
<dbReference type="GO" id="GO:0034605">
    <property type="term" value="P:cellular response to heat"/>
    <property type="evidence" value="ECO:0007669"/>
    <property type="project" value="UniProtKB-UniRule"/>
</dbReference>
<comment type="caution">
    <text evidence="14">Lacks conserved residue(s) required for the propagation of feature annotation.</text>
</comment>
<feature type="active site" evidence="14 16">
    <location>
        <position position="681"/>
    </location>
</feature>
<evidence type="ECO:0000256" key="3">
    <source>
        <dbReference type="ARBA" id="ARBA00022670"/>
    </source>
</evidence>
<comment type="subcellular location">
    <subcellularLocation>
        <location evidence="1 14 15">Cytoplasm</location>
    </subcellularLocation>
</comment>
<dbReference type="InterPro" id="IPR027543">
    <property type="entry name" value="Lon_bac"/>
</dbReference>
<dbReference type="SMART" id="SM00382">
    <property type="entry name" value="AAA"/>
    <property type="match status" value="1"/>
</dbReference>
<evidence type="ECO:0000256" key="10">
    <source>
        <dbReference type="ARBA" id="ARBA00053875"/>
    </source>
</evidence>
<dbReference type="GO" id="GO:0004176">
    <property type="term" value="F:ATP-dependent peptidase activity"/>
    <property type="evidence" value="ECO:0007669"/>
    <property type="project" value="UniProtKB-UniRule"/>
</dbReference>
<comment type="function">
    <text evidence="10 14">ATP-dependent serine protease that mediates the selective degradation of mutant and abnormal proteins as well as certain short-lived regulatory proteins. Required for cellular homeostasis and for survival from DNA damage and developmental changes induced by stress. Degrades polypeptides processively to yield small peptide fragments that are 5 to 10 amino acids long. Binds to DNA in a double-stranded, site-specific manner.</text>
</comment>
<dbReference type="GO" id="GO:0005524">
    <property type="term" value="F:ATP binding"/>
    <property type="evidence" value="ECO:0007669"/>
    <property type="project" value="UniProtKB-UniRule"/>
</dbReference>
<dbReference type="InterPro" id="IPR027065">
    <property type="entry name" value="Lon_Prtase"/>
</dbReference>
<dbReference type="InterPro" id="IPR027417">
    <property type="entry name" value="P-loop_NTPase"/>
</dbReference>
<dbReference type="GO" id="GO:0004252">
    <property type="term" value="F:serine-type endopeptidase activity"/>
    <property type="evidence" value="ECO:0007669"/>
    <property type="project" value="UniProtKB-UniRule"/>
</dbReference>
<keyword evidence="4 15" id="KW-0547">Nucleotide-binding</keyword>
<dbReference type="GO" id="GO:0043565">
    <property type="term" value="F:sequence-specific DNA binding"/>
    <property type="evidence" value="ECO:0007669"/>
    <property type="project" value="UniProtKB-UniRule"/>
</dbReference>
<keyword evidence="23" id="KW-1185">Reference proteome</keyword>
<dbReference type="RefSeq" id="WP_099386504.1">
    <property type="nucleotide sequence ID" value="NZ_JANSWH010000039.1"/>
</dbReference>
<dbReference type="Gene3D" id="1.20.5.5270">
    <property type="match status" value="1"/>
</dbReference>
<dbReference type="AlphaFoldDB" id="A0A2G3E1W5"/>
<dbReference type="GO" id="GO:0006515">
    <property type="term" value="P:protein quality control for misfolded or incompletely synthesized proteins"/>
    <property type="evidence" value="ECO:0007669"/>
    <property type="project" value="UniProtKB-UniRule"/>
</dbReference>
<evidence type="ECO:0000256" key="19">
    <source>
        <dbReference type="RuleBase" id="RU000591"/>
    </source>
</evidence>
<dbReference type="InterPro" id="IPR020568">
    <property type="entry name" value="Ribosomal_Su5_D2-typ_SF"/>
</dbReference>
<evidence type="ECO:0000259" key="21">
    <source>
        <dbReference type="PROSITE" id="PS51787"/>
    </source>
</evidence>
<dbReference type="EMBL" id="PDYG01000074">
    <property type="protein sequence ID" value="PHU37229.1"/>
    <property type="molecule type" value="Genomic_DNA"/>
</dbReference>
<evidence type="ECO:0000256" key="16">
    <source>
        <dbReference type="PIRSR" id="PIRSR001174-1"/>
    </source>
</evidence>
<dbReference type="PRINTS" id="PR00830">
    <property type="entry name" value="ENDOLAPTASE"/>
</dbReference>
<evidence type="ECO:0000256" key="15">
    <source>
        <dbReference type="PIRNR" id="PIRNR001174"/>
    </source>
</evidence>
<dbReference type="PROSITE" id="PS51786">
    <property type="entry name" value="LON_PROTEOLYTIC"/>
    <property type="match status" value="1"/>
</dbReference>
<feature type="active site" evidence="14 16">
    <location>
        <position position="724"/>
    </location>
</feature>
<name>A0A2G3E1W5_9FIRM</name>
<reference evidence="22 23" key="2">
    <citation type="submission" date="2017-10" db="EMBL/GenBank/DDBJ databases">
        <authorList>
            <person name="Banno H."/>
            <person name="Chua N.-H."/>
        </authorList>
    </citation>
    <scope>NUCLEOTIDE SEQUENCE [LARGE SCALE GENOMIC DNA]</scope>
    <source>
        <strain evidence="22 23">JK623</strain>
    </source>
</reference>
<dbReference type="PROSITE" id="PS01046">
    <property type="entry name" value="LON_SER"/>
    <property type="match status" value="1"/>
</dbReference>
<dbReference type="GO" id="GO:0016887">
    <property type="term" value="F:ATP hydrolysis activity"/>
    <property type="evidence" value="ECO:0007669"/>
    <property type="project" value="UniProtKB-UniRule"/>
</dbReference>
<dbReference type="InterPro" id="IPR014721">
    <property type="entry name" value="Ribsml_uS5_D2-typ_fold_subgr"/>
</dbReference>
<gene>
    <name evidence="14 22" type="primary">lon</name>
    <name evidence="22" type="ORF">CSX02_09495</name>
</gene>
<dbReference type="SUPFAM" id="SSF54211">
    <property type="entry name" value="Ribosomal protein S5 domain 2-like"/>
    <property type="match status" value="1"/>
</dbReference>
<evidence type="ECO:0000256" key="2">
    <source>
        <dbReference type="ARBA" id="ARBA00022490"/>
    </source>
</evidence>
<protein>
    <recommendedName>
        <fullName evidence="12 14">Lon protease</fullName>
        <ecNumber evidence="11 14">3.4.21.53</ecNumber>
    </recommendedName>
    <alternativeName>
        <fullName evidence="13 14">ATP-dependent protease La</fullName>
    </alternativeName>
</protein>
<evidence type="ECO:0000256" key="4">
    <source>
        <dbReference type="ARBA" id="ARBA00022741"/>
    </source>
</evidence>
<dbReference type="Pfam" id="PF02190">
    <property type="entry name" value="LON_substr_bdg"/>
    <property type="match status" value="1"/>
</dbReference>
<evidence type="ECO:0000256" key="7">
    <source>
        <dbReference type="ARBA" id="ARBA00022840"/>
    </source>
</evidence>
<keyword evidence="8 14" id="KW-0346">Stress response</keyword>
<dbReference type="PIRSF" id="PIRSF001174">
    <property type="entry name" value="Lon_proteas"/>
    <property type="match status" value="1"/>
</dbReference>
<comment type="induction">
    <text evidence="14">By heat shock.</text>
</comment>
<keyword evidence="6 14" id="KW-0720">Serine protease</keyword>
<dbReference type="InterPro" id="IPR004815">
    <property type="entry name" value="Lon_bac/euk-typ"/>
</dbReference>
<keyword evidence="7 15" id="KW-0067">ATP-binding</keyword>
<dbReference type="Proteomes" id="UP000224563">
    <property type="component" value="Unassembled WGS sequence"/>
</dbReference>
<organism evidence="22 23">
    <name type="scientific">Agathobacter ruminis</name>
    <dbReference type="NCBI Taxonomy" id="1712665"/>
    <lineage>
        <taxon>Bacteria</taxon>
        <taxon>Bacillati</taxon>
        <taxon>Bacillota</taxon>
        <taxon>Clostridia</taxon>
        <taxon>Lachnospirales</taxon>
        <taxon>Lachnospiraceae</taxon>
        <taxon>Agathobacter</taxon>
    </lineage>
</organism>
<comment type="similarity">
    <text evidence="14 15 18 19">Belongs to the peptidase S16 family.</text>
</comment>
<dbReference type="Pfam" id="PF22667">
    <property type="entry name" value="Lon_lid"/>
    <property type="match status" value="1"/>
</dbReference>
<dbReference type="InterPro" id="IPR003111">
    <property type="entry name" value="Lon_prtase_N"/>
</dbReference>
<dbReference type="SMART" id="SM00464">
    <property type="entry name" value="LON"/>
    <property type="match status" value="1"/>
</dbReference>
<dbReference type="Gene3D" id="2.30.130.40">
    <property type="entry name" value="LON domain-like"/>
    <property type="match status" value="1"/>
</dbReference>
<comment type="catalytic activity">
    <reaction evidence="9 14 15 18">
        <text>Hydrolysis of proteins in presence of ATP.</text>
        <dbReference type="EC" id="3.4.21.53"/>
    </reaction>
</comment>